<protein>
    <recommendedName>
        <fullName evidence="2">Myb-like domain-containing protein</fullName>
    </recommendedName>
</protein>
<dbReference type="PROSITE" id="PS50090">
    <property type="entry name" value="MYB_LIKE"/>
    <property type="match status" value="1"/>
</dbReference>
<evidence type="ECO:0000259" key="2">
    <source>
        <dbReference type="PROSITE" id="PS50090"/>
    </source>
</evidence>
<evidence type="ECO:0000256" key="1">
    <source>
        <dbReference type="SAM" id="MobiDB-lite"/>
    </source>
</evidence>
<accession>A0AAV9D813</accession>
<feature type="compositionally biased region" description="Pro residues" evidence="1">
    <location>
        <begin position="189"/>
        <end position="203"/>
    </location>
</feature>
<dbReference type="EMBL" id="JAUJYO010000015">
    <property type="protein sequence ID" value="KAK1297029.1"/>
    <property type="molecule type" value="Genomic_DNA"/>
</dbReference>
<dbReference type="Gene3D" id="1.10.10.60">
    <property type="entry name" value="Homeodomain-like"/>
    <property type="match status" value="1"/>
</dbReference>
<feature type="region of interest" description="Disordered" evidence="1">
    <location>
        <begin position="1"/>
        <end position="32"/>
    </location>
</feature>
<dbReference type="Pfam" id="PF13837">
    <property type="entry name" value="Myb_DNA-bind_4"/>
    <property type="match status" value="1"/>
</dbReference>
<feature type="region of interest" description="Disordered" evidence="1">
    <location>
        <begin position="174"/>
        <end position="247"/>
    </location>
</feature>
<sequence>MSSDPPIHHHQNHLPPPLPPPPPPKPFPTTIGREYRKGNWTLQETLVLISAKKLDDERRSRGVITTTTTINNNNIDQSRTAELRWKWVENYCYERGCERSQNQCNDKWDNLLRDYKKVRDYQRCVSSDGQDRPRLPSYWTMEKHERKEKGLPTNLVCEVYDALTDVLNRRCSLKPPSSQPAGAVTPLSSCPPPPPPPPPPLPPAAVALGTSVSAETSGDSAGPSEPDTKKRRRNKPTSPGGGSSVVRGATVLAQTLLACEERREKRHRELLEVEERRLRLEEHRTEVHRQGISGLISAVNSLSGAILALVSDRKQ</sequence>
<reference evidence="3" key="2">
    <citation type="submission" date="2023-06" db="EMBL/GenBank/DDBJ databases">
        <authorList>
            <person name="Ma L."/>
            <person name="Liu K.-W."/>
            <person name="Li Z."/>
            <person name="Hsiao Y.-Y."/>
            <person name="Qi Y."/>
            <person name="Fu T."/>
            <person name="Tang G."/>
            <person name="Zhang D."/>
            <person name="Sun W.-H."/>
            <person name="Liu D.-K."/>
            <person name="Li Y."/>
            <person name="Chen G.-Z."/>
            <person name="Liu X.-D."/>
            <person name="Liao X.-Y."/>
            <person name="Jiang Y.-T."/>
            <person name="Yu X."/>
            <person name="Hao Y."/>
            <person name="Huang J."/>
            <person name="Zhao X.-W."/>
            <person name="Ke S."/>
            <person name="Chen Y.-Y."/>
            <person name="Wu W.-L."/>
            <person name="Hsu J.-L."/>
            <person name="Lin Y.-F."/>
            <person name="Huang M.-D."/>
            <person name="Li C.-Y."/>
            <person name="Huang L."/>
            <person name="Wang Z.-W."/>
            <person name="Zhao X."/>
            <person name="Zhong W.-Y."/>
            <person name="Peng D.-H."/>
            <person name="Ahmad S."/>
            <person name="Lan S."/>
            <person name="Zhang J.-S."/>
            <person name="Tsai W.-C."/>
            <person name="Van De Peer Y."/>
            <person name="Liu Z.-J."/>
        </authorList>
    </citation>
    <scope>NUCLEOTIDE SEQUENCE</scope>
    <source>
        <strain evidence="3">CP</strain>
        <tissue evidence="3">Leaves</tissue>
    </source>
</reference>
<proteinExistence type="predicted"/>
<feature type="compositionally biased region" description="Polar residues" evidence="1">
    <location>
        <begin position="210"/>
        <end position="219"/>
    </location>
</feature>
<dbReference type="PANTHER" id="PTHR33492:SF11">
    <property type="entry name" value="OS04G0670900 PROTEIN"/>
    <property type="match status" value="1"/>
</dbReference>
<dbReference type="PANTHER" id="PTHR33492">
    <property type="entry name" value="OSJNBA0043A12.37 PROTEIN-RELATED"/>
    <property type="match status" value="1"/>
</dbReference>
<dbReference type="Proteomes" id="UP001180020">
    <property type="component" value="Unassembled WGS sequence"/>
</dbReference>
<dbReference type="InterPro" id="IPR001005">
    <property type="entry name" value="SANT/Myb"/>
</dbReference>
<gene>
    <name evidence="3" type="ORF">QJS10_CPB15g00142</name>
</gene>
<name>A0AAV9D813_ACOCL</name>
<feature type="domain" description="Myb-like" evidence="2">
    <location>
        <begin position="32"/>
        <end position="112"/>
    </location>
</feature>
<comment type="caution">
    <text evidence="3">The sequence shown here is derived from an EMBL/GenBank/DDBJ whole genome shotgun (WGS) entry which is preliminary data.</text>
</comment>
<organism evidence="3 4">
    <name type="scientific">Acorus calamus</name>
    <name type="common">Sweet flag</name>
    <dbReference type="NCBI Taxonomy" id="4465"/>
    <lineage>
        <taxon>Eukaryota</taxon>
        <taxon>Viridiplantae</taxon>
        <taxon>Streptophyta</taxon>
        <taxon>Embryophyta</taxon>
        <taxon>Tracheophyta</taxon>
        <taxon>Spermatophyta</taxon>
        <taxon>Magnoliopsida</taxon>
        <taxon>Liliopsida</taxon>
        <taxon>Acoraceae</taxon>
        <taxon>Acorus</taxon>
    </lineage>
</organism>
<dbReference type="InterPro" id="IPR044822">
    <property type="entry name" value="Myb_DNA-bind_4"/>
</dbReference>
<evidence type="ECO:0000313" key="4">
    <source>
        <dbReference type="Proteomes" id="UP001180020"/>
    </source>
</evidence>
<keyword evidence="4" id="KW-1185">Reference proteome</keyword>
<evidence type="ECO:0000313" key="3">
    <source>
        <dbReference type="EMBL" id="KAK1297029.1"/>
    </source>
</evidence>
<dbReference type="AlphaFoldDB" id="A0AAV9D813"/>
<feature type="compositionally biased region" description="Pro residues" evidence="1">
    <location>
        <begin position="14"/>
        <end position="27"/>
    </location>
</feature>
<reference evidence="3" key="1">
    <citation type="journal article" date="2023" name="Nat. Commun.">
        <title>Diploid and tetraploid genomes of Acorus and the evolution of monocots.</title>
        <authorList>
            <person name="Ma L."/>
            <person name="Liu K.W."/>
            <person name="Li Z."/>
            <person name="Hsiao Y.Y."/>
            <person name="Qi Y."/>
            <person name="Fu T."/>
            <person name="Tang G.D."/>
            <person name="Zhang D."/>
            <person name="Sun W.H."/>
            <person name="Liu D.K."/>
            <person name="Li Y."/>
            <person name="Chen G.Z."/>
            <person name="Liu X.D."/>
            <person name="Liao X.Y."/>
            <person name="Jiang Y.T."/>
            <person name="Yu X."/>
            <person name="Hao Y."/>
            <person name="Huang J."/>
            <person name="Zhao X.W."/>
            <person name="Ke S."/>
            <person name="Chen Y.Y."/>
            <person name="Wu W.L."/>
            <person name="Hsu J.L."/>
            <person name="Lin Y.F."/>
            <person name="Huang M.D."/>
            <person name="Li C.Y."/>
            <person name="Huang L."/>
            <person name="Wang Z.W."/>
            <person name="Zhao X."/>
            <person name="Zhong W.Y."/>
            <person name="Peng D.H."/>
            <person name="Ahmad S."/>
            <person name="Lan S."/>
            <person name="Zhang J.S."/>
            <person name="Tsai W.C."/>
            <person name="Van de Peer Y."/>
            <person name="Liu Z.J."/>
        </authorList>
    </citation>
    <scope>NUCLEOTIDE SEQUENCE</scope>
    <source>
        <strain evidence="3">CP</strain>
    </source>
</reference>